<reference evidence="10 11" key="1">
    <citation type="submission" date="2018-05" db="EMBL/GenBank/DDBJ databases">
        <title>Marinifilum breve JC075T sp. nov., a marine bacterium isolated from Yongle Blue Hole in the South China Sea.</title>
        <authorList>
            <person name="Fu T."/>
        </authorList>
    </citation>
    <scope>NUCLEOTIDE SEQUENCE [LARGE SCALE GENOMIC DNA]</scope>
    <source>
        <strain evidence="10 11">JC075</strain>
    </source>
</reference>
<dbReference type="EMBL" id="QFLI01000006">
    <property type="protein sequence ID" value="PXX99152.1"/>
    <property type="molecule type" value="Genomic_DNA"/>
</dbReference>
<dbReference type="PROSITE" id="PS50109">
    <property type="entry name" value="HIS_KIN"/>
    <property type="match status" value="1"/>
</dbReference>
<evidence type="ECO:0000313" key="11">
    <source>
        <dbReference type="Proteomes" id="UP000248079"/>
    </source>
</evidence>
<keyword evidence="4" id="KW-0547">Nucleotide-binding</keyword>
<keyword evidence="8" id="KW-1133">Transmembrane helix</keyword>
<dbReference type="GO" id="GO:0000156">
    <property type="term" value="F:phosphorelay response regulator activity"/>
    <property type="evidence" value="ECO:0007669"/>
    <property type="project" value="TreeGrafter"/>
</dbReference>
<keyword evidence="6" id="KW-0067">ATP-binding</keyword>
<dbReference type="GO" id="GO:0005524">
    <property type="term" value="F:ATP binding"/>
    <property type="evidence" value="ECO:0007669"/>
    <property type="project" value="UniProtKB-KW"/>
</dbReference>
<dbReference type="OrthoDB" id="1931120at2"/>
<evidence type="ECO:0000256" key="8">
    <source>
        <dbReference type="SAM" id="Phobius"/>
    </source>
</evidence>
<evidence type="ECO:0000256" key="2">
    <source>
        <dbReference type="ARBA" id="ARBA00012438"/>
    </source>
</evidence>
<protein>
    <recommendedName>
        <fullName evidence="2">histidine kinase</fullName>
        <ecNumber evidence="2">2.7.13.3</ecNumber>
    </recommendedName>
</protein>
<evidence type="ECO:0000256" key="4">
    <source>
        <dbReference type="ARBA" id="ARBA00022741"/>
    </source>
</evidence>
<evidence type="ECO:0000256" key="7">
    <source>
        <dbReference type="ARBA" id="ARBA00023012"/>
    </source>
</evidence>
<evidence type="ECO:0000259" key="9">
    <source>
        <dbReference type="PROSITE" id="PS50109"/>
    </source>
</evidence>
<proteinExistence type="predicted"/>
<evidence type="ECO:0000313" key="10">
    <source>
        <dbReference type="EMBL" id="PXX99152.1"/>
    </source>
</evidence>
<comment type="caution">
    <text evidence="10">The sequence shown here is derived from an EMBL/GenBank/DDBJ whole genome shotgun (WGS) entry which is preliminary data.</text>
</comment>
<dbReference type="AlphaFoldDB" id="A0A2V4A974"/>
<comment type="catalytic activity">
    <reaction evidence="1">
        <text>ATP + protein L-histidine = ADP + protein N-phospho-L-histidine.</text>
        <dbReference type="EC" id="2.7.13.3"/>
    </reaction>
</comment>
<evidence type="ECO:0000256" key="1">
    <source>
        <dbReference type="ARBA" id="ARBA00000085"/>
    </source>
</evidence>
<dbReference type="InterPro" id="IPR004358">
    <property type="entry name" value="Sig_transdc_His_kin-like_C"/>
</dbReference>
<keyword evidence="8" id="KW-0472">Membrane</keyword>
<dbReference type="InterPro" id="IPR035965">
    <property type="entry name" value="PAS-like_dom_sf"/>
</dbReference>
<dbReference type="GO" id="GO:0004673">
    <property type="term" value="F:protein histidine kinase activity"/>
    <property type="evidence" value="ECO:0007669"/>
    <property type="project" value="UniProtKB-EC"/>
</dbReference>
<feature type="domain" description="Histidine kinase" evidence="9">
    <location>
        <begin position="229"/>
        <end position="447"/>
    </location>
</feature>
<dbReference type="Pfam" id="PF02518">
    <property type="entry name" value="HATPase_c"/>
    <property type="match status" value="1"/>
</dbReference>
<keyword evidence="8" id="KW-0812">Transmembrane</keyword>
<evidence type="ECO:0000256" key="6">
    <source>
        <dbReference type="ARBA" id="ARBA00022840"/>
    </source>
</evidence>
<dbReference type="Proteomes" id="UP000248079">
    <property type="component" value="Unassembled WGS sequence"/>
</dbReference>
<dbReference type="Gene3D" id="3.30.565.10">
    <property type="entry name" value="Histidine kinase-like ATPase, C-terminal domain"/>
    <property type="match status" value="1"/>
</dbReference>
<dbReference type="InterPro" id="IPR005467">
    <property type="entry name" value="His_kinase_dom"/>
</dbReference>
<keyword evidence="11" id="KW-1185">Reference proteome</keyword>
<dbReference type="InterPro" id="IPR003594">
    <property type="entry name" value="HATPase_dom"/>
</dbReference>
<dbReference type="InterPro" id="IPR036890">
    <property type="entry name" value="HATPase_C_sf"/>
</dbReference>
<keyword evidence="5" id="KW-0418">Kinase</keyword>
<organism evidence="10 11">
    <name type="scientific">Marinifilum breve</name>
    <dbReference type="NCBI Taxonomy" id="2184082"/>
    <lineage>
        <taxon>Bacteria</taxon>
        <taxon>Pseudomonadati</taxon>
        <taxon>Bacteroidota</taxon>
        <taxon>Bacteroidia</taxon>
        <taxon>Marinilabiliales</taxon>
        <taxon>Marinifilaceae</taxon>
    </lineage>
</organism>
<evidence type="ECO:0000256" key="3">
    <source>
        <dbReference type="ARBA" id="ARBA00022679"/>
    </source>
</evidence>
<dbReference type="Gene3D" id="3.30.450.20">
    <property type="entry name" value="PAS domain"/>
    <property type="match status" value="1"/>
</dbReference>
<accession>A0A2V4A974</accession>
<feature type="transmembrane region" description="Helical" evidence="8">
    <location>
        <begin position="7"/>
        <end position="28"/>
    </location>
</feature>
<feature type="transmembrane region" description="Helical" evidence="8">
    <location>
        <begin position="34"/>
        <end position="52"/>
    </location>
</feature>
<dbReference type="InterPro" id="IPR050351">
    <property type="entry name" value="BphY/WalK/GraS-like"/>
</dbReference>
<dbReference type="GO" id="GO:0030295">
    <property type="term" value="F:protein kinase activator activity"/>
    <property type="evidence" value="ECO:0007669"/>
    <property type="project" value="TreeGrafter"/>
</dbReference>
<keyword evidence="7" id="KW-0902">Two-component regulatory system</keyword>
<keyword evidence="3" id="KW-0808">Transferase</keyword>
<dbReference type="SUPFAM" id="SSF55785">
    <property type="entry name" value="PYP-like sensor domain (PAS domain)"/>
    <property type="match status" value="1"/>
</dbReference>
<evidence type="ECO:0000256" key="5">
    <source>
        <dbReference type="ARBA" id="ARBA00022777"/>
    </source>
</evidence>
<dbReference type="RefSeq" id="WP_110361546.1">
    <property type="nucleotide sequence ID" value="NZ_QFLI01000006.1"/>
</dbReference>
<sequence length="447" mass="51293">MIYRRLYIVVIVRVLGILLNSLVLAFVWYEYRDIILIINLLVLLIVQVALLIRRLNKVNRDLEHFFSTVRNSDTSVKFSSNRTKEYQNLYKQFDLINKDILGIKIKNQNQDQYFKALVEHVAIGLISIDSKGKVLLFNKAAQDIFNRIHLYRLEDLDRIQEGLSAAIHEIEPSQKRLISLHRNNELVQLAIKATKLKLSGQEIKLVSFQNIQQELDEKELDAWHKLIRVLTHEIMNSLSPINSSIGTISEIFKNRKLEGGQINQEESEDVVTGLEIIEERTIGMVDFVSRFRDLTLLPSPKFKLVNLVDRVNQILTLLKENLQLENVEVNLVHPKEGVEVNADPAMLDQILLNLINNSIHALRDCDNKRIEIRISESKEASIDIEDNGCGISEENREEIFTPFFTTKENGSGVGLSLSRQLMKLHRGSLTFTSQQGGPTTFKLQFNS</sequence>
<gene>
    <name evidence="10" type="ORF">DF185_14845</name>
</gene>
<dbReference type="SMART" id="SM00387">
    <property type="entry name" value="HATPase_c"/>
    <property type="match status" value="1"/>
</dbReference>
<dbReference type="SUPFAM" id="SSF55874">
    <property type="entry name" value="ATPase domain of HSP90 chaperone/DNA topoisomerase II/histidine kinase"/>
    <property type="match status" value="1"/>
</dbReference>
<dbReference type="PANTHER" id="PTHR42878">
    <property type="entry name" value="TWO-COMPONENT HISTIDINE KINASE"/>
    <property type="match status" value="1"/>
</dbReference>
<dbReference type="EC" id="2.7.13.3" evidence="2"/>
<dbReference type="PANTHER" id="PTHR42878:SF7">
    <property type="entry name" value="SENSOR HISTIDINE KINASE GLRK"/>
    <property type="match status" value="1"/>
</dbReference>
<name>A0A2V4A974_9BACT</name>
<dbReference type="GO" id="GO:0007234">
    <property type="term" value="P:osmosensory signaling via phosphorelay pathway"/>
    <property type="evidence" value="ECO:0007669"/>
    <property type="project" value="TreeGrafter"/>
</dbReference>
<dbReference type="PRINTS" id="PR00344">
    <property type="entry name" value="BCTRLSENSOR"/>
</dbReference>